<dbReference type="Proteomes" id="UP000324222">
    <property type="component" value="Unassembled WGS sequence"/>
</dbReference>
<dbReference type="EMBL" id="VSRR010012297">
    <property type="protein sequence ID" value="MPC54364.1"/>
    <property type="molecule type" value="Genomic_DNA"/>
</dbReference>
<feature type="compositionally biased region" description="Gly residues" evidence="1">
    <location>
        <begin position="7"/>
        <end position="16"/>
    </location>
</feature>
<gene>
    <name evidence="2" type="ORF">E2C01_048275</name>
</gene>
<sequence>MWRRGRGGVGRGGTELGSGDKRASLSQRESFLFFPAECYLTRKYHPPLVTGLAMTTLAHIPASHLTEATSYEARVRPKYKSKLRDVHCRARAGRVLWEEN</sequence>
<feature type="region of interest" description="Disordered" evidence="1">
    <location>
        <begin position="1"/>
        <end position="24"/>
    </location>
</feature>
<organism evidence="2 3">
    <name type="scientific">Portunus trituberculatus</name>
    <name type="common">Swimming crab</name>
    <name type="synonym">Neptunus trituberculatus</name>
    <dbReference type="NCBI Taxonomy" id="210409"/>
    <lineage>
        <taxon>Eukaryota</taxon>
        <taxon>Metazoa</taxon>
        <taxon>Ecdysozoa</taxon>
        <taxon>Arthropoda</taxon>
        <taxon>Crustacea</taxon>
        <taxon>Multicrustacea</taxon>
        <taxon>Malacostraca</taxon>
        <taxon>Eumalacostraca</taxon>
        <taxon>Eucarida</taxon>
        <taxon>Decapoda</taxon>
        <taxon>Pleocyemata</taxon>
        <taxon>Brachyura</taxon>
        <taxon>Eubrachyura</taxon>
        <taxon>Portunoidea</taxon>
        <taxon>Portunidae</taxon>
        <taxon>Portuninae</taxon>
        <taxon>Portunus</taxon>
    </lineage>
</organism>
<proteinExistence type="predicted"/>
<keyword evidence="3" id="KW-1185">Reference proteome</keyword>
<dbReference type="AlphaFoldDB" id="A0A5B7GCW1"/>
<name>A0A5B7GCW1_PORTR</name>
<evidence type="ECO:0000313" key="3">
    <source>
        <dbReference type="Proteomes" id="UP000324222"/>
    </source>
</evidence>
<reference evidence="2 3" key="1">
    <citation type="submission" date="2019-05" db="EMBL/GenBank/DDBJ databases">
        <title>Another draft genome of Portunus trituberculatus and its Hox gene families provides insights of decapod evolution.</title>
        <authorList>
            <person name="Jeong J.-H."/>
            <person name="Song I."/>
            <person name="Kim S."/>
            <person name="Choi T."/>
            <person name="Kim D."/>
            <person name="Ryu S."/>
            <person name="Kim W."/>
        </authorList>
    </citation>
    <scope>NUCLEOTIDE SEQUENCE [LARGE SCALE GENOMIC DNA]</scope>
    <source>
        <tissue evidence="2">Muscle</tissue>
    </source>
</reference>
<protein>
    <submittedName>
        <fullName evidence="2">Uncharacterized protein</fullName>
    </submittedName>
</protein>
<comment type="caution">
    <text evidence="2">The sequence shown here is derived from an EMBL/GenBank/DDBJ whole genome shotgun (WGS) entry which is preliminary data.</text>
</comment>
<evidence type="ECO:0000313" key="2">
    <source>
        <dbReference type="EMBL" id="MPC54364.1"/>
    </source>
</evidence>
<accession>A0A5B7GCW1</accession>
<evidence type="ECO:0000256" key="1">
    <source>
        <dbReference type="SAM" id="MobiDB-lite"/>
    </source>
</evidence>